<dbReference type="AlphaFoldDB" id="A0A813ZEX3"/>
<name>A0A813ZEX3_9BILA</name>
<dbReference type="Proteomes" id="UP000663829">
    <property type="component" value="Unassembled WGS sequence"/>
</dbReference>
<feature type="compositionally biased region" description="Basic and acidic residues" evidence="1">
    <location>
        <begin position="177"/>
        <end position="191"/>
    </location>
</feature>
<reference evidence="2" key="1">
    <citation type="submission" date="2021-02" db="EMBL/GenBank/DDBJ databases">
        <authorList>
            <person name="Nowell W R."/>
        </authorList>
    </citation>
    <scope>NUCLEOTIDE SEQUENCE</scope>
</reference>
<feature type="compositionally biased region" description="Polar residues" evidence="1">
    <location>
        <begin position="167"/>
        <end position="176"/>
    </location>
</feature>
<gene>
    <name evidence="2" type="ORF">GPM918_LOCUS8505</name>
    <name evidence="3" type="ORF">SRO942_LOCUS8505</name>
</gene>
<sequence length="511" mass="59046">MLTQPQTLVNRNQVNRECLYAWYPEVVDRNQPTPDARDIYVNNGINKNLIKNDIECIKRYEQSVAPSEQIYRSTETIDEALKTPWALHYEVKRRPATPNIPSNDKNTEMNTLTGPPRRLKSAPLMRIMQPTPVLNIPQPRNLGIFQQLHEQHRHVKSSRSSSAKARLNTSTNSCQDSTHKEQSIVRRETKSAHVSRSQSFKPQTGGKLSDSEIETVLTKVYGRPVNQPVPPPTYELIVKQIDPPPSSVPQPVYTYTKANSWCGELSQEKENGNVETRSLISEIPLNPHYIHRSGVIAIPNTDKKPVIQTINSNDNKNLKRRFRMRKLKSRDDKRHTLNEPLLALTPMYNGNYSMIEPKKVDNINNTFSVEVGGVKLIYDPDIRLDDPSPQMTKYLVDGRLYLIKNQRYNFIDNVDAKEMEKYNENLKLNERPKYYQTIPIEKFKLSTPPPELHYNATETYFYNTVPKQPQRYVVSPDWISEDLNVHKISLKKRPQTSTTPALYRRDIALAY</sequence>
<feature type="compositionally biased region" description="Polar residues" evidence="1">
    <location>
        <begin position="192"/>
        <end position="202"/>
    </location>
</feature>
<dbReference type="Proteomes" id="UP000681722">
    <property type="component" value="Unassembled WGS sequence"/>
</dbReference>
<dbReference type="EMBL" id="CAJOBC010001488">
    <property type="protein sequence ID" value="CAF3681359.1"/>
    <property type="molecule type" value="Genomic_DNA"/>
</dbReference>
<feature type="region of interest" description="Disordered" evidence="1">
    <location>
        <begin position="96"/>
        <end position="118"/>
    </location>
</feature>
<keyword evidence="4" id="KW-1185">Reference proteome</keyword>
<feature type="compositionally biased region" description="Polar residues" evidence="1">
    <location>
        <begin position="99"/>
        <end position="113"/>
    </location>
</feature>
<evidence type="ECO:0000313" key="3">
    <source>
        <dbReference type="EMBL" id="CAF3681359.1"/>
    </source>
</evidence>
<accession>A0A813ZEX3</accession>
<organism evidence="2 4">
    <name type="scientific">Didymodactylos carnosus</name>
    <dbReference type="NCBI Taxonomy" id="1234261"/>
    <lineage>
        <taxon>Eukaryota</taxon>
        <taxon>Metazoa</taxon>
        <taxon>Spiralia</taxon>
        <taxon>Gnathifera</taxon>
        <taxon>Rotifera</taxon>
        <taxon>Eurotatoria</taxon>
        <taxon>Bdelloidea</taxon>
        <taxon>Philodinida</taxon>
        <taxon>Philodinidae</taxon>
        <taxon>Didymodactylos</taxon>
    </lineage>
</organism>
<protein>
    <submittedName>
        <fullName evidence="2">Uncharacterized protein</fullName>
    </submittedName>
</protein>
<evidence type="ECO:0000313" key="2">
    <source>
        <dbReference type="EMBL" id="CAF0898488.1"/>
    </source>
</evidence>
<evidence type="ECO:0000256" key="1">
    <source>
        <dbReference type="SAM" id="MobiDB-lite"/>
    </source>
</evidence>
<dbReference type="OrthoDB" id="10022495at2759"/>
<evidence type="ECO:0000313" key="4">
    <source>
        <dbReference type="Proteomes" id="UP000663829"/>
    </source>
</evidence>
<dbReference type="EMBL" id="CAJNOQ010001488">
    <property type="protein sequence ID" value="CAF0898488.1"/>
    <property type="molecule type" value="Genomic_DNA"/>
</dbReference>
<comment type="caution">
    <text evidence="2">The sequence shown here is derived from an EMBL/GenBank/DDBJ whole genome shotgun (WGS) entry which is preliminary data.</text>
</comment>
<feature type="region of interest" description="Disordered" evidence="1">
    <location>
        <begin position="150"/>
        <end position="209"/>
    </location>
</feature>
<proteinExistence type="predicted"/>